<accession>A0ACC1LVG6</accession>
<gene>
    <name evidence="1" type="ORF">IWW38_005801</name>
</gene>
<evidence type="ECO:0000313" key="1">
    <source>
        <dbReference type="EMBL" id="KAJ2881412.1"/>
    </source>
</evidence>
<name>A0ACC1LVG6_9FUNG</name>
<sequence>METTNALGVPRRHEPATIIDIKVSEGDLVTKQTPLLIYEYKVKYDPTSADSRDRDLLKALNKSVDKDGYIGKREFLRSPFEGAVAGVSCAIGDVVRNGDILVEIT</sequence>
<evidence type="ECO:0000313" key="2">
    <source>
        <dbReference type="Proteomes" id="UP001139981"/>
    </source>
</evidence>
<protein>
    <submittedName>
        <fullName evidence="1">Uncharacterized protein</fullName>
    </submittedName>
</protein>
<comment type="caution">
    <text evidence="1">The sequence shown here is derived from an EMBL/GenBank/DDBJ whole genome shotgun (WGS) entry which is preliminary data.</text>
</comment>
<feature type="non-terminal residue" evidence="1">
    <location>
        <position position="105"/>
    </location>
</feature>
<proteinExistence type="predicted"/>
<dbReference type="Proteomes" id="UP001139981">
    <property type="component" value="Unassembled WGS sequence"/>
</dbReference>
<organism evidence="1 2">
    <name type="scientific">Coemansia aciculifera</name>
    <dbReference type="NCBI Taxonomy" id="417176"/>
    <lineage>
        <taxon>Eukaryota</taxon>
        <taxon>Fungi</taxon>
        <taxon>Fungi incertae sedis</taxon>
        <taxon>Zoopagomycota</taxon>
        <taxon>Kickxellomycotina</taxon>
        <taxon>Kickxellomycetes</taxon>
        <taxon>Kickxellales</taxon>
        <taxon>Kickxellaceae</taxon>
        <taxon>Coemansia</taxon>
    </lineage>
</organism>
<dbReference type="EMBL" id="JANBVB010002942">
    <property type="protein sequence ID" value="KAJ2881412.1"/>
    <property type="molecule type" value="Genomic_DNA"/>
</dbReference>
<keyword evidence="2" id="KW-1185">Reference proteome</keyword>
<reference evidence="1" key="1">
    <citation type="submission" date="2022-07" db="EMBL/GenBank/DDBJ databases">
        <title>Phylogenomic reconstructions and comparative analyses of Kickxellomycotina fungi.</title>
        <authorList>
            <person name="Reynolds N.K."/>
            <person name="Stajich J.E."/>
            <person name="Barry K."/>
            <person name="Grigoriev I.V."/>
            <person name="Crous P."/>
            <person name="Smith M.E."/>
        </authorList>
    </citation>
    <scope>NUCLEOTIDE SEQUENCE</scope>
    <source>
        <strain evidence="1">CBS 190363</strain>
    </source>
</reference>